<reference evidence="3" key="1">
    <citation type="journal article" date="2011" name="Nat. Commun.">
        <title>Effector diversification within compartments of the Leptosphaeria maculans genome affected by Repeat-Induced Point mutations.</title>
        <authorList>
            <person name="Rouxel T."/>
            <person name="Grandaubert J."/>
            <person name="Hane J.K."/>
            <person name="Hoede C."/>
            <person name="van de Wouw A.P."/>
            <person name="Couloux A."/>
            <person name="Dominguez V."/>
            <person name="Anthouard V."/>
            <person name="Bally P."/>
            <person name="Bourras S."/>
            <person name="Cozijnsen A.J."/>
            <person name="Ciuffetti L.M."/>
            <person name="Degrave A."/>
            <person name="Dilmaghani A."/>
            <person name="Duret L."/>
            <person name="Fudal I."/>
            <person name="Goodwin S.B."/>
            <person name="Gout L."/>
            <person name="Glaser N."/>
            <person name="Linglin J."/>
            <person name="Kema G.H.J."/>
            <person name="Lapalu N."/>
            <person name="Lawrence C.B."/>
            <person name="May K."/>
            <person name="Meyer M."/>
            <person name="Ollivier B."/>
            <person name="Poulain J."/>
            <person name="Schoch C.L."/>
            <person name="Simon A."/>
            <person name="Spatafora J.W."/>
            <person name="Stachowiak A."/>
            <person name="Turgeon B.G."/>
            <person name="Tyler B.M."/>
            <person name="Vincent D."/>
            <person name="Weissenbach J."/>
            <person name="Amselem J."/>
            <person name="Quesneville H."/>
            <person name="Oliver R.P."/>
            <person name="Wincker P."/>
            <person name="Balesdent M.-H."/>
            <person name="Howlett B.J."/>
        </authorList>
    </citation>
    <scope>NUCLEOTIDE SEQUENCE [LARGE SCALE GENOMIC DNA]</scope>
    <source>
        <strain evidence="3">JN3 / isolate v23.1.3 / race Av1-4-5-6-7-8</strain>
    </source>
</reference>
<proteinExistence type="predicted"/>
<dbReference type="InParanoid" id="E5AF60"/>
<dbReference type="EMBL" id="FP929139">
    <property type="protein sequence ID" value="CBY01849.1"/>
    <property type="molecule type" value="Genomic_DNA"/>
</dbReference>
<dbReference type="Proteomes" id="UP000002668">
    <property type="component" value="Genome"/>
</dbReference>
<evidence type="ECO:0000256" key="1">
    <source>
        <dbReference type="SAM" id="MobiDB-lite"/>
    </source>
</evidence>
<name>E5AF60_LEPMJ</name>
<accession>E5AF60</accession>
<sequence length="50" mass="5720">MLDSDSDSTPPQRWMNELNTRCTKAECGSPIKIPKLELQQQDSHKHAPEK</sequence>
<feature type="region of interest" description="Disordered" evidence="1">
    <location>
        <begin position="28"/>
        <end position="50"/>
    </location>
</feature>
<protein>
    <submittedName>
        <fullName evidence="2">Uncharacterized protein</fullName>
    </submittedName>
</protein>
<dbReference type="VEuPathDB" id="FungiDB:LEMA_uP006360.1"/>
<dbReference type="HOGENOM" id="CLU_3125383_0_0_1"/>
<evidence type="ECO:0000313" key="3">
    <source>
        <dbReference type="Proteomes" id="UP000002668"/>
    </source>
</evidence>
<dbReference type="AlphaFoldDB" id="E5AF60"/>
<evidence type="ECO:0000313" key="2">
    <source>
        <dbReference type="EMBL" id="CBY01849.1"/>
    </source>
</evidence>
<gene>
    <name evidence="2" type="ORF">LEMA_uP006360.1</name>
</gene>
<organism evidence="2 3">
    <name type="scientific">Leptosphaeria maculans (strain JN3 / isolate v23.1.3 / race Av1-4-5-6-7-8)</name>
    <name type="common">Blackleg fungus</name>
    <name type="synonym">Phoma lingam</name>
    <dbReference type="NCBI Taxonomy" id="985895"/>
    <lineage>
        <taxon>Eukaryota</taxon>
        <taxon>Fungi</taxon>
        <taxon>Dikarya</taxon>
        <taxon>Ascomycota</taxon>
        <taxon>Pezizomycotina</taxon>
        <taxon>Dothideomycetes</taxon>
        <taxon>Pleosporomycetidae</taxon>
        <taxon>Pleosporales</taxon>
        <taxon>Pleosporineae</taxon>
        <taxon>Leptosphaeriaceae</taxon>
        <taxon>Plenodomus</taxon>
        <taxon>Plenodomus lingam/Leptosphaeria maculans species complex</taxon>
    </lineage>
</organism>
<keyword evidence="3" id="KW-1185">Reference proteome</keyword>